<dbReference type="Gene3D" id="1.50.10.10">
    <property type="match status" value="1"/>
</dbReference>
<dbReference type="EMBL" id="PSNX01000009">
    <property type="protein sequence ID" value="PPE66090.1"/>
    <property type="molecule type" value="Genomic_DNA"/>
</dbReference>
<evidence type="ECO:0000313" key="3">
    <source>
        <dbReference type="EMBL" id="PPE66090.1"/>
    </source>
</evidence>
<evidence type="ECO:0000256" key="1">
    <source>
        <dbReference type="ARBA" id="ARBA00008558"/>
    </source>
</evidence>
<dbReference type="GO" id="GO:0005975">
    <property type="term" value="P:carbohydrate metabolic process"/>
    <property type="evidence" value="ECO:0007669"/>
    <property type="project" value="InterPro"/>
</dbReference>
<comment type="similarity">
    <text evidence="1">Belongs to the N-acylglucosamine 2-epimerase family.</text>
</comment>
<dbReference type="FunFam" id="1.50.10.10:FF:000057">
    <property type="entry name" value="N-acylglucosamine 2-epimerase"/>
    <property type="match status" value="1"/>
</dbReference>
<dbReference type="AlphaFoldDB" id="A0A2S5STM8"/>
<comment type="caution">
    <text evidence="3">The sequence shown here is derived from an EMBL/GenBank/DDBJ whole genome shotgun (WGS) entry which is preliminary data.</text>
</comment>
<evidence type="ECO:0000256" key="2">
    <source>
        <dbReference type="ARBA" id="ARBA00023235"/>
    </source>
</evidence>
<proteinExistence type="inferred from homology"/>
<evidence type="ECO:0000313" key="4">
    <source>
        <dbReference type="Proteomes" id="UP000238605"/>
    </source>
</evidence>
<organism evidence="3 4">
    <name type="scientific">Caldimonas caldifontis</name>
    <dbReference type="NCBI Taxonomy" id="1452508"/>
    <lineage>
        <taxon>Bacteria</taxon>
        <taxon>Pseudomonadati</taxon>
        <taxon>Pseudomonadota</taxon>
        <taxon>Betaproteobacteria</taxon>
        <taxon>Burkholderiales</taxon>
        <taxon>Sphaerotilaceae</taxon>
        <taxon>Caldimonas</taxon>
    </lineage>
</organism>
<accession>A0A2S5STM8</accession>
<dbReference type="CDD" id="cd00249">
    <property type="entry name" value="AGE"/>
    <property type="match status" value="1"/>
</dbReference>
<sequence>MQVFPRYRSPAFLKEHIFHTMAFYHPRCIDRRGGYFHFFLDDGTAYDTGHRHLVNSTRLIYNYAQAHLHFRAPTYLDAVRHGLAFLREAHLDPATGRYAWMLRVDDHPDGRREHVVEDASQYAYGLGFVMLAYAHALKAGVTEARDWLSETWQTLNSLFWDDTHGLYADELAEGGGWGSYRGQNANMHVFEALLGAFEATGETPYLDRAEQIARRVTVDLADQTDGHIWEHYRADWTPDWSYHRDRPDEVFRPWGYQFGHQAEWAKLLLTLDRLRPASWLLPRAQALFDFTVAHGWDEDARGLFNRMAPDGSLCDDHKAFWVQSETATAAALLGHRTGLETYWRWYDRLWSYCWDYFIDHEHGAWYHTLTRDNRRLGEEKTPVGRLDYHTLGNCYEMLRVVAP</sequence>
<dbReference type="InterPro" id="IPR010819">
    <property type="entry name" value="AGE/CE"/>
</dbReference>
<dbReference type="GO" id="GO:0016853">
    <property type="term" value="F:isomerase activity"/>
    <property type="evidence" value="ECO:0007669"/>
    <property type="project" value="UniProtKB-KW"/>
</dbReference>
<dbReference type="RefSeq" id="WP_104302687.1">
    <property type="nucleotide sequence ID" value="NZ_PSNX01000009.1"/>
</dbReference>
<dbReference type="InterPro" id="IPR034116">
    <property type="entry name" value="AGE_dom"/>
</dbReference>
<dbReference type="SUPFAM" id="SSF48208">
    <property type="entry name" value="Six-hairpin glycosidases"/>
    <property type="match status" value="1"/>
</dbReference>
<keyword evidence="4" id="KW-1185">Reference proteome</keyword>
<gene>
    <name evidence="3" type="ORF">C1704_10500</name>
</gene>
<name>A0A2S5STM8_9BURK</name>
<dbReference type="Proteomes" id="UP000238605">
    <property type="component" value="Unassembled WGS sequence"/>
</dbReference>
<reference evidence="3 4" key="1">
    <citation type="submission" date="2018-02" db="EMBL/GenBank/DDBJ databases">
        <title>Reclassifiation of [Polyangium] brachysporum DSM 7029 as Guopingzhaonella breviflexa gen. nov., sp. nov., a member of the family Comamonadaceae.</title>
        <authorList>
            <person name="Tang B."/>
        </authorList>
    </citation>
    <scope>NUCLEOTIDE SEQUENCE [LARGE SCALE GENOMIC DNA]</scope>
    <source>
        <strain evidence="3 4">BCRC 80649</strain>
    </source>
</reference>
<dbReference type="PANTHER" id="PTHR15108">
    <property type="entry name" value="N-ACYLGLUCOSAMINE-2-EPIMERASE"/>
    <property type="match status" value="1"/>
</dbReference>
<protein>
    <submittedName>
        <fullName evidence="3">N-acylglucosamine 2-epimerase</fullName>
    </submittedName>
</protein>
<keyword evidence="2" id="KW-0413">Isomerase</keyword>
<dbReference type="OrthoDB" id="9806359at2"/>
<dbReference type="InterPro" id="IPR012341">
    <property type="entry name" value="6hp_glycosidase-like_sf"/>
</dbReference>
<dbReference type="InterPro" id="IPR008928">
    <property type="entry name" value="6-hairpin_glycosidase_sf"/>
</dbReference>
<dbReference type="Pfam" id="PF07221">
    <property type="entry name" value="GlcNAc_2-epim"/>
    <property type="match status" value="1"/>
</dbReference>